<accession>A0A845A706</accession>
<sequence length="213" mass="23111">MTTGPLLVTERLELWRPVADDLPQLVAMVSHPQTARYLGGPQPMAEHFARFARNAGSWQLYEYGSFMVRLRGGDGRIVGNCGVFHSWRGLGEDFDDRPEAGWILADGYAGQGLAQEALRAVLAWLDGRLDTEIVCMIEPANAPSLRLAGKLGFRPTRDAALPSGQPVRLFARQADGSSAGIGAVGVRPEASAPEVDRLEKIIRHRLTGGIVAR</sequence>
<dbReference type="InterPro" id="IPR000182">
    <property type="entry name" value="GNAT_dom"/>
</dbReference>
<name>A0A845A706_9SPHN</name>
<proteinExistence type="predicted"/>
<dbReference type="PANTHER" id="PTHR43792:SF1">
    <property type="entry name" value="N-ACETYLTRANSFERASE DOMAIN-CONTAINING PROTEIN"/>
    <property type="match status" value="1"/>
</dbReference>
<dbReference type="PANTHER" id="PTHR43792">
    <property type="entry name" value="GNAT FAMILY, PUTATIVE (AFU_ORTHOLOGUE AFUA_3G00765)-RELATED-RELATED"/>
    <property type="match status" value="1"/>
</dbReference>
<reference evidence="2 3" key="1">
    <citation type="submission" date="2019-12" db="EMBL/GenBank/DDBJ databases">
        <title>Genomic-based taxomic classification of the family Erythrobacteraceae.</title>
        <authorList>
            <person name="Xu L."/>
        </authorList>
    </citation>
    <scope>NUCLEOTIDE SEQUENCE [LARGE SCALE GENOMIC DNA]</scope>
    <source>
        <strain evidence="2 3">RC4-10-4</strain>
    </source>
</reference>
<dbReference type="Gene3D" id="3.40.630.30">
    <property type="match status" value="1"/>
</dbReference>
<dbReference type="PROSITE" id="PS51186">
    <property type="entry name" value="GNAT"/>
    <property type="match status" value="1"/>
</dbReference>
<dbReference type="InterPro" id="IPR051531">
    <property type="entry name" value="N-acetyltransferase"/>
</dbReference>
<keyword evidence="2" id="KW-0808">Transferase</keyword>
<dbReference type="Pfam" id="PF13302">
    <property type="entry name" value="Acetyltransf_3"/>
    <property type="match status" value="1"/>
</dbReference>
<keyword evidence="3" id="KW-1185">Reference proteome</keyword>
<feature type="domain" description="N-acetyltransferase" evidence="1">
    <location>
        <begin position="13"/>
        <end position="172"/>
    </location>
</feature>
<evidence type="ECO:0000313" key="3">
    <source>
        <dbReference type="Proteomes" id="UP000460626"/>
    </source>
</evidence>
<gene>
    <name evidence="2" type="ORF">GRI62_13970</name>
</gene>
<dbReference type="Proteomes" id="UP000460626">
    <property type="component" value="Unassembled WGS sequence"/>
</dbReference>
<comment type="caution">
    <text evidence="2">The sequence shown here is derived from an EMBL/GenBank/DDBJ whole genome shotgun (WGS) entry which is preliminary data.</text>
</comment>
<organism evidence="2 3">
    <name type="scientific">Aurantiacibacter arachoides</name>
    <dbReference type="NCBI Taxonomy" id="1850444"/>
    <lineage>
        <taxon>Bacteria</taxon>
        <taxon>Pseudomonadati</taxon>
        <taxon>Pseudomonadota</taxon>
        <taxon>Alphaproteobacteria</taxon>
        <taxon>Sphingomonadales</taxon>
        <taxon>Erythrobacteraceae</taxon>
        <taxon>Aurantiacibacter</taxon>
    </lineage>
</organism>
<evidence type="ECO:0000313" key="2">
    <source>
        <dbReference type="EMBL" id="MXO94707.1"/>
    </source>
</evidence>
<dbReference type="RefSeq" id="WP_131451319.1">
    <property type="nucleotide sequence ID" value="NZ_BMJK01000001.1"/>
</dbReference>
<protein>
    <submittedName>
        <fullName evidence="2">GNAT family N-acetyltransferase</fullName>
    </submittedName>
</protein>
<evidence type="ECO:0000259" key="1">
    <source>
        <dbReference type="PROSITE" id="PS51186"/>
    </source>
</evidence>
<dbReference type="AlphaFoldDB" id="A0A845A706"/>
<dbReference type="OrthoDB" id="6293260at2"/>
<dbReference type="InterPro" id="IPR016181">
    <property type="entry name" value="Acyl_CoA_acyltransferase"/>
</dbReference>
<dbReference type="GO" id="GO:0016747">
    <property type="term" value="F:acyltransferase activity, transferring groups other than amino-acyl groups"/>
    <property type="evidence" value="ECO:0007669"/>
    <property type="project" value="InterPro"/>
</dbReference>
<dbReference type="EMBL" id="WTYH01000001">
    <property type="protein sequence ID" value="MXO94707.1"/>
    <property type="molecule type" value="Genomic_DNA"/>
</dbReference>
<dbReference type="SUPFAM" id="SSF55729">
    <property type="entry name" value="Acyl-CoA N-acyltransferases (Nat)"/>
    <property type="match status" value="1"/>
</dbReference>